<accession>A0A0N0S0D8</accession>
<dbReference type="PATRIC" id="fig|1441923.3.peg.5035"/>
<comment type="caution">
    <text evidence="1">The sequence shown here is derived from an EMBL/GenBank/DDBJ whole genome shotgun (WGS) entry which is preliminary data.</text>
</comment>
<gene>
    <name evidence="1" type="ORF">Z051_23150</name>
</gene>
<dbReference type="EMBL" id="AZYO01000089">
    <property type="protein sequence ID" value="KOS53870.1"/>
    <property type="molecule type" value="Genomic_DNA"/>
</dbReference>
<dbReference type="RefSeq" id="WP_054374737.1">
    <property type="nucleotide sequence ID" value="NZ_AZYO01000089.1"/>
</dbReference>
<sequence length="152" mass="16533">MHVSTSTAHLEAVLQLTRTRTEVLEARRSRTSDPVTLQEIADDLEHSRGYRAAVEHALRKCGAAPGRPSARATRLSRCVSRIASGGDARQVAALERVLHAQLLDRTQALVRLTATGDHPAVHRWACRHLARYRHAAEPGASAVAATGPVRSR</sequence>
<dbReference type="AlphaFoldDB" id="A0A0N0S0D8"/>
<dbReference type="Proteomes" id="UP000037712">
    <property type="component" value="Unassembled WGS sequence"/>
</dbReference>
<evidence type="ECO:0000313" key="2">
    <source>
        <dbReference type="Proteomes" id="UP000037712"/>
    </source>
</evidence>
<organism evidence="1 2">
    <name type="scientific">Rhodococcus rhodochrous KG-21</name>
    <dbReference type="NCBI Taxonomy" id="1441923"/>
    <lineage>
        <taxon>Bacteria</taxon>
        <taxon>Bacillati</taxon>
        <taxon>Actinomycetota</taxon>
        <taxon>Actinomycetes</taxon>
        <taxon>Mycobacteriales</taxon>
        <taxon>Nocardiaceae</taxon>
        <taxon>Rhodococcus</taxon>
    </lineage>
</organism>
<reference evidence="1 2" key="1">
    <citation type="journal article" date="2015" name="Genome Announc.">
        <title>Draft Genome Sequence of Rhodococcus rhodochrous Strain KG-21, a Soil Isolate from Oil Fields of Krishna-Godavari Basin, India.</title>
        <authorList>
            <person name="Dawar C."/>
            <person name="Aggarwal R.K."/>
        </authorList>
    </citation>
    <scope>NUCLEOTIDE SEQUENCE [LARGE SCALE GENOMIC DNA]</scope>
    <source>
        <strain evidence="1 2">KG-21</strain>
    </source>
</reference>
<reference evidence="2" key="2">
    <citation type="submission" date="2015-01" db="EMBL/GenBank/DDBJ databases">
        <title>Draft genome sequence of potential hydrocarbon metabolising strain of Rhodococcus rhodochrous.</title>
        <authorList>
            <person name="Aggarwal R.K."/>
            <person name="Dawar C."/>
        </authorList>
    </citation>
    <scope>NUCLEOTIDE SEQUENCE [LARGE SCALE GENOMIC DNA]</scope>
    <source>
        <strain evidence="2">KG-21</strain>
    </source>
</reference>
<protein>
    <submittedName>
        <fullName evidence="1">Uncharacterized protein</fullName>
    </submittedName>
</protein>
<proteinExistence type="predicted"/>
<name>A0A0N0S0D8_RHORH</name>
<evidence type="ECO:0000313" key="1">
    <source>
        <dbReference type="EMBL" id="KOS53870.1"/>
    </source>
</evidence>